<dbReference type="STRING" id="655355.SAMN05216283_101309"/>
<proteinExistence type="predicted"/>
<accession>A0A1I2B7B2</accession>
<dbReference type="EMBL" id="FONW01000001">
    <property type="protein sequence ID" value="SFE51040.1"/>
    <property type="molecule type" value="Genomic_DNA"/>
</dbReference>
<dbReference type="RefSeq" id="WP_093918057.1">
    <property type="nucleotide sequence ID" value="NZ_FONW01000001.1"/>
</dbReference>
<evidence type="ECO:0000313" key="1">
    <source>
        <dbReference type="EMBL" id="SFE51040.1"/>
    </source>
</evidence>
<dbReference type="Proteomes" id="UP000198964">
    <property type="component" value="Unassembled WGS sequence"/>
</dbReference>
<evidence type="ECO:0000313" key="2">
    <source>
        <dbReference type="Proteomes" id="UP000198964"/>
    </source>
</evidence>
<reference evidence="1 2" key="1">
    <citation type="submission" date="2016-10" db="EMBL/GenBank/DDBJ databases">
        <authorList>
            <person name="de Groot N.N."/>
        </authorList>
    </citation>
    <scope>NUCLEOTIDE SEQUENCE [LARGE SCALE GENOMIC DNA]</scope>
    <source>
        <strain evidence="1 2">CGMCC 1.9156</strain>
    </source>
</reference>
<protein>
    <recommendedName>
        <fullName evidence="3">DUF3795 domain-containing protein</fullName>
    </recommendedName>
</protein>
<name>A0A1I2B7B2_9BACT</name>
<gene>
    <name evidence="1" type="ORF">SAMN05216283_101309</name>
</gene>
<evidence type="ECO:0008006" key="3">
    <source>
        <dbReference type="Google" id="ProtNLM"/>
    </source>
</evidence>
<sequence length="119" mass="13494">MTKTIYKLDWVAKCGLYCGNCKRLQAGKCGGCLENEKAGWCKIRSCCLENGLDTCADCSVSNPRECSKYQNLIASAFAFIFRSDRPASIDYIRKHGRRAFISLMTEQKQMVIWKGQSFK</sequence>
<keyword evidence="2" id="KW-1185">Reference proteome</keyword>
<dbReference type="AlphaFoldDB" id="A0A1I2B7B2"/>
<organism evidence="1 2">
    <name type="scientific">Sunxiuqinia elliptica</name>
    <dbReference type="NCBI Taxonomy" id="655355"/>
    <lineage>
        <taxon>Bacteria</taxon>
        <taxon>Pseudomonadati</taxon>
        <taxon>Bacteroidota</taxon>
        <taxon>Bacteroidia</taxon>
        <taxon>Marinilabiliales</taxon>
        <taxon>Prolixibacteraceae</taxon>
        <taxon>Sunxiuqinia</taxon>
    </lineage>
</organism>